<name>M2RYE0_COCSN</name>
<feature type="region of interest" description="Disordered" evidence="1">
    <location>
        <begin position="1"/>
        <end position="34"/>
    </location>
</feature>
<feature type="domain" description="DUF7918" evidence="2">
    <location>
        <begin position="47"/>
        <end position="98"/>
    </location>
</feature>
<evidence type="ECO:0000259" key="2">
    <source>
        <dbReference type="Pfam" id="PF25534"/>
    </source>
</evidence>
<feature type="region of interest" description="Disordered" evidence="1">
    <location>
        <begin position="115"/>
        <end position="153"/>
    </location>
</feature>
<dbReference type="GeneID" id="19132296"/>
<dbReference type="EMBL" id="KB445651">
    <property type="protein sequence ID" value="EMD60068.1"/>
    <property type="molecule type" value="Genomic_DNA"/>
</dbReference>
<reference evidence="4" key="2">
    <citation type="journal article" date="2013" name="PLoS Genet.">
        <title>Comparative genome structure, secondary metabolite, and effector coding capacity across Cochliobolus pathogens.</title>
        <authorList>
            <person name="Condon B.J."/>
            <person name="Leng Y."/>
            <person name="Wu D."/>
            <person name="Bushley K.E."/>
            <person name="Ohm R.A."/>
            <person name="Otillar R."/>
            <person name="Martin J."/>
            <person name="Schackwitz W."/>
            <person name="Grimwood J."/>
            <person name="MohdZainudin N."/>
            <person name="Xue C."/>
            <person name="Wang R."/>
            <person name="Manning V.A."/>
            <person name="Dhillon B."/>
            <person name="Tu Z.J."/>
            <person name="Steffenson B.J."/>
            <person name="Salamov A."/>
            <person name="Sun H."/>
            <person name="Lowry S."/>
            <person name="LaButti K."/>
            <person name="Han J."/>
            <person name="Copeland A."/>
            <person name="Lindquist E."/>
            <person name="Barry K."/>
            <person name="Schmutz J."/>
            <person name="Baker S.E."/>
            <person name="Ciuffetti L.M."/>
            <person name="Grigoriev I.V."/>
            <person name="Zhong S."/>
            <person name="Turgeon B.G."/>
        </authorList>
    </citation>
    <scope>NUCLEOTIDE SEQUENCE [LARGE SCALE GENOMIC DNA]</scope>
    <source>
        <strain evidence="4">ND90Pr / ATCC 201652</strain>
    </source>
</reference>
<dbReference type="Pfam" id="PF25534">
    <property type="entry name" value="DUF7918"/>
    <property type="match status" value="2"/>
</dbReference>
<dbReference type="HOGENOM" id="CLU_1713092_0_0_1"/>
<feature type="domain" description="DUF7918" evidence="2">
    <location>
        <begin position="9"/>
        <end position="46"/>
    </location>
</feature>
<protein>
    <recommendedName>
        <fullName evidence="2">DUF7918 domain-containing protein</fullName>
    </recommendedName>
</protein>
<evidence type="ECO:0000256" key="1">
    <source>
        <dbReference type="SAM" id="MobiDB-lite"/>
    </source>
</evidence>
<proteinExistence type="predicted"/>
<evidence type="ECO:0000313" key="3">
    <source>
        <dbReference type="EMBL" id="EMD60068.1"/>
    </source>
</evidence>
<organism evidence="3 4">
    <name type="scientific">Cochliobolus sativus (strain ND90Pr / ATCC 201652)</name>
    <name type="common">Common root rot and spot blotch fungus</name>
    <name type="synonym">Bipolaris sorokiniana</name>
    <dbReference type="NCBI Taxonomy" id="665912"/>
    <lineage>
        <taxon>Eukaryota</taxon>
        <taxon>Fungi</taxon>
        <taxon>Dikarya</taxon>
        <taxon>Ascomycota</taxon>
        <taxon>Pezizomycotina</taxon>
        <taxon>Dothideomycetes</taxon>
        <taxon>Pleosporomycetidae</taxon>
        <taxon>Pleosporales</taxon>
        <taxon>Pleosporineae</taxon>
        <taxon>Pleosporaceae</taxon>
        <taxon>Bipolaris</taxon>
    </lineage>
</organism>
<sequence length="153" mass="17250">MVTSTKYPGLEVAVHVDDRPLQEYDDGDENPPPNTVTKYVEAKSGLKKALKGNAFSHQAALAAPERSQSQSGQKLRVYSLAEKEPFAVFHFKYRSLEDRPEEELTPDELRELVRRMRQREAQSNLIKRETTNKGPIKHEQVDDGQATAAGSRT</sequence>
<dbReference type="InterPro" id="IPR057678">
    <property type="entry name" value="DUF7918"/>
</dbReference>
<evidence type="ECO:0000313" key="4">
    <source>
        <dbReference type="Proteomes" id="UP000016934"/>
    </source>
</evidence>
<dbReference type="AlphaFoldDB" id="M2RYE0"/>
<dbReference type="OrthoDB" id="3364132at2759"/>
<dbReference type="RefSeq" id="XP_007704302.1">
    <property type="nucleotide sequence ID" value="XM_007706112.1"/>
</dbReference>
<feature type="compositionally biased region" description="Basic and acidic residues" evidence="1">
    <location>
        <begin position="115"/>
        <end position="141"/>
    </location>
</feature>
<gene>
    <name evidence="3" type="ORF">COCSADRAFT_164214</name>
</gene>
<dbReference type="Proteomes" id="UP000016934">
    <property type="component" value="Unassembled WGS sequence"/>
</dbReference>
<accession>M2RYE0</accession>
<dbReference type="PANTHER" id="PTHR36223:SF1">
    <property type="entry name" value="TRANSCRIPTION ELONGATION FACTOR EAF N-TERMINAL DOMAIN-CONTAINING PROTEIN"/>
    <property type="match status" value="1"/>
</dbReference>
<keyword evidence="4" id="KW-1185">Reference proteome</keyword>
<dbReference type="KEGG" id="bsc:COCSADRAFT_164214"/>
<dbReference type="STRING" id="665912.M2RYE0"/>
<reference evidence="3 4" key="1">
    <citation type="journal article" date="2012" name="PLoS Pathog.">
        <title>Diverse lifestyles and strategies of plant pathogenesis encoded in the genomes of eighteen Dothideomycetes fungi.</title>
        <authorList>
            <person name="Ohm R.A."/>
            <person name="Feau N."/>
            <person name="Henrissat B."/>
            <person name="Schoch C.L."/>
            <person name="Horwitz B.A."/>
            <person name="Barry K.W."/>
            <person name="Condon B.J."/>
            <person name="Copeland A.C."/>
            <person name="Dhillon B."/>
            <person name="Glaser F."/>
            <person name="Hesse C.N."/>
            <person name="Kosti I."/>
            <person name="LaButti K."/>
            <person name="Lindquist E.A."/>
            <person name="Lucas S."/>
            <person name="Salamov A.A."/>
            <person name="Bradshaw R.E."/>
            <person name="Ciuffetti L."/>
            <person name="Hamelin R.C."/>
            <person name="Kema G.H.J."/>
            <person name="Lawrence C."/>
            <person name="Scott J.A."/>
            <person name="Spatafora J.W."/>
            <person name="Turgeon B.G."/>
            <person name="de Wit P.J.G.M."/>
            <person name="Zhong S."/>
            <person name="Goodwin S.B."/>
            <person name="Grigoriev I.V."/>
        </authorList>
    </citation>
    <scope>NUCLEOTIDE SEQUENCE [LARGE SCALE GENOMIC DNA]</scope>
    <source>
        <strain evidence="4">ND90Pr / ATCC 201652</strain>
    </source>
</reference>
<dbReference type="PANTHER" id="PTHR36223">
    <property type="entry name" value="BETA-LACTAMASE-TYPE TRANSPEPTIDASE FOLD DOMAIN CONTAINING PROTEIN"/>
    <property type="match status" value="1"/>
</dbReference>